<evidence type="ECO:0000313" key="2">
    <source>
        <dbReference type="EMBL" id="EJP63984.1"/>
    </source>
</evidence>
<proteinExistence type="predicted"/>
<keyword evidence="3" id="KW-1185">Reference proteome</keyword>
<dbReference type="HOGENOM" id="CLU_2811947_0_0_1"/>
<keyword evidence="1" id="KW-0732">Signal</keyword>
<dbReference type="AlphaFoldDB" id="J4KMH9"/>
<protein>
    <submittedName>
        <fullName evidence="2">Uncharacterized protein</fullName>
    </submittedName>
</protein>
<reference evidence="2 3" key="1">
    <citation type="journal article" date="2012" name="Sci. Rep.">
        <title>Genomic perspectives on the evolution of fungal entomopathogenicity in Beauveria bassiana.</title>
        <authorList>
            <person name="Xiao G."/>
            <person name="Ying S.H."/>
            <person name="Zheng P."/>
            <person name="Wang Z.L."/>
            <person name="Zhang S."/>
            <person name="Xie X.Q."/>
            <person name="Shang Y."/>
            <person name="St Leger R.J."/>
            <person name="Zhao G.P."/>
            <person name="Wang C."/>
            <person name="Feng M.G."/>
        </authorList>
    </citation>
    <scope>NUCLEOTIDE SEQUENCE [LARGE SCALE GENOMIC DNA]</scope>
    <source>
        <strain evidence="2 3">ARSEF 2860</strain>
    </source>
</reference>
<dbReference type="GeneID" id="19890001"/>
<dbReference type="Proteomes" id="UP000002762">
    <property type="component" value="Unassembled WGS sequence"/>
</dbReference>
<accession>J4KMH9</accession>
<feature type="signal peptide" evidence="1">
    <location>
        <begin position="1"/>
        <end position="16"/>
    </location>
</feature>
<evidence type="ECO:0000313" key="3">
    <source>
        <dbReference type="Proteomes" id="UP000002762"/>
    </source>
</evidence>
<organism evidence="2 3">
    <name type="scientific">Beauveria bassiana (strain ARSEF 2860)</name>
    <name type="common">White muscardine disease fungus</name>
    <name type="synonym">Tritirachium shiotae</name>
    <dbReference type="NCBI Taxonomy" id="655819"/>
    <lineage>
        <taxon>Eukaryota</taxon>
        <taxon>Fungi</taxon>
        <taxon>Dikarya</taxon>
        <taxon>Ascomycota</taxon>
        <taxon>Pezizomycotina</taxon>
        <taxon>Sordariomycetes</taxon>
        <taxon>Hypocreomycetidae</taxon>
        <taxon>Hypocreales</taxon>
        <taxon>Cordycipitaceae</taxon>
        <taxon>Beauveria</taxon>
    </lineage>
</organism>
<name>J4KMH9_BEAB2</name>
<feature type="chain" id="PRO_5003780128" evidence="1">
    <location>
        <begin position="17"/>
        <end position="67"/>
    </location>
</feature>
<sequence length="67" mass="7106">MKFLYVAYALAVPSLATVVRDEKDSTEAPFPAVLGMPQVSVNSIAFFAPRFNGSCAQLLSAGNSHDS</sequence>
<dbReference type="RefSeq" id="XP_008600308.1">
    <property type="nucleotide sequence ID" value="XM_008602086.1"/>
</dbReference>
<evidence type="ECO:0000256" key="1">
    <source>
        <dbReference type="SAM" id="SignalP"/>
    </source>
</evidence>
<dbReference type="EMBL" id="JH725171">
    <property type="protein sequence ID" value="EJP63984.1"/>
    <property type="molecule type" value="Genomic_DNA"/>
</dbReference>
<gene>
    <name evidence="2" type="ORF">BBA_06989</name>
</gene>
<dbReference type="InParanoid" id="J4KMH9"/>